<keyword evidence="2" id="KW-0378">Hydrolase</keyword>
<dbReference type="SUPFAM" id="SSF51338">
    <property type="entry name" value="Composite domain of metallo-dependent hydrolases"/>
    <property type="match status" value="1"/>
</dbReference>
<keyword evidence="3" id="KW-1185">Reference proteome</keyword>
<accession>A0A6I1IHM6</accession>
<dbReference type="GO" id="GO:0016810">
    <property type="term" value="F:hydrolase activity, acting on carbon-nitrogen (but not peptide) bonds"/>
    <property type="evidence" value="ECO:0007669"/>
    <property type="project" value="InterPro"/>
</dbReference>
<dbReference type="Proteomes" id="UP000468717">
    <property type="component" value="Unassembled WGS sequence"/>
</dbReference>
<evidence type="ECO:0000313" key="3">
    <source>
        <dbReference type="Proteomes" id="UP000468717"/>
    </source>
</evidence>
<evidence type="ECO:0000313" key="2">
    <source>
        <dbReference type="EMBL" id="KAB8066878.1"/>
    </source>
</evidence>
<dbReference type="Gene3D" id="3.10.310.70">
    <property type="match status" value="1"/>
</dbReference>
<protein>
    <submittedName>
        <fullName evidence="2">Amidohydrolase family protein</fullName>
    </submittedName>
</protein>
<comment type="caution">
    <text evidence="2">The sequence shown here is derived from an EMBL/GenBank/DDBJ whole genome shotgun (WGS) entry which is preliminary data.</text>
</comment>
<reference evidence="2 3" key="1">
    <citation type="submission" date="2019-10" db="EMBL/GenBank/DDBJ databases">
        <title>Three novel species isolated from a subtropical stream in China.</title>
        <authorList>
            <person name="Lu H."/>
        </authorList>
    </citation>
    <scope>NUCLEOTIDE SEQUENCE [LARGE SCALE GENOMIC DNA]</scope>
    <source>
        <strain evidence="2 3">FT13W</strain>
    </source>
</reference>
<dbReference type="Gene3D" id="2.30.40.10">
    <property type="entry name" value="Urease, subunit C, domain 1"/>
    <property type="match status" value="1"/>
</dbReference>
<dbReference type="InterPro" id="IPR011059">
    <property type="entry name" value="Metal-dep_hydrolase_composite"/>
</dbReference>
<dbReference type="AlphaFoldDB" id="A0A6I1IHM6"/>
<dbReference type="SUPFAM" id="SSF51556">
    <property type="entry name" value="Metallo-dependent hydrolases"/>
    <property type="match status" value="1"/>
</dbReference>
<dbReference type="EMBL" id="WFLI01000001">
    <property type="protein sequence ID" value="KAB8066878.1"/>
    <property type="molecule type" value="Genomic_DNA"/>
</dbReference>
<evidence type="ECO:0000259" key="1">
    <source>
        <dbReference type="Pfam" id="PF07969"/>
    </source>
</evidence>
<dbReference type="Gene3D" id="3.20.20.140">
    <property type="entry name" value="Metal-dependent hydrolases"/>
    <property type="match status" value="1"/>
</dbReference>
<dbReference type="RefSeq" id="WP_152280944.1">
    <property type="nucleotide sequence ID" value="NZ_WFLI01000001.1"/>
</dbReference>
<dbReference type="Pfam" id="PF07969">
    <property type="entry name" value="Amidohydro_3"/>
    <property type="match status" value="1"/>
</dbReference>
<sequence>MSHDHLGCACCNLPHLPTLTSGLLTETALSGELDAAFQHAYSQQAQKLTPQATIFHNGHIHTMAADGSDQVEALGIAGGTIIATGTLHAVRQAMQQHQPSEVDLDGRTLLPGFVEPHMHILPSALYKSWLSLTPFLAIPRQQELDTEYSFQSISGRISAALGQPDKLPKDKKGNPWVLGFGVDPSLMMSWEDIGASQLDELSSTVPILLMNSSGHLAYLNTAALKAANIEDSPSGVLTEIRIAKALLVAPLPKLPEFIACLKQVLDNASAMGFTSVFDAGVGATDAPLVEIGLLKLAAHLGPVRIGAALFTKPEEKALDNWLDHYKPDLDNHGDQRFSIKAIKLIADGSNQGLTGYQSQPYACSHDHSIPEVPPTGLSNYPDTSVFSRMLDKAVGRGWPVLVHANGDKAVEYVLHSYDQVLTPRPGGISEEEAKKRRQLRLRVEHASLLNDEAITKMATLQLNPSFLIGHVGYWGHTFQQTIFGQERAQLLDRCYSALNAGMPISLHSDHFVSPLGPLRMMEQAVFRTMEGAPGKEALNPGERISRMAGLRAVTLDAAWHCHMDHLVGSLETGKRADLVILAQDPLDETVRKLRDIVVEETWLAGVQVHSAAKSPGEIAR</sequence>
<dbReference type="CDD" id="cd01300">
    <property type="entry name" value="YtcJ_like"/>
    <property type="match status" value="1"/>
</dbReference>
<gene>
    <name evidence="2" type="ORF">GCN75_01015</name>
</gene>
<dbReference type="InterPro" id="IPR013108">
    <property type="entry name" value="Amidohydro_3"/>
</dbReference>
<feature type="domain" description="Amidohydrolase 3" evidence="1">
    <location>
        <begin position="101"/>
        <end position="609"/>
    </location>
</feature>
<dbReference type="InterPro" id="IPR033932">
    <property type="entry name" value="YtcJ-like"/>
</dbReference>
<dbReference type="InterPro" id="IPR032466">
    <property type="entry name" value="Metal_Hydrolase"/>
</dbReference>
<dbReference type="PANTHER" id="PTHR22642">
    <property type="entry name" value="IMIDAZOLONEPROPIONASE"/>
    <property type="match status" value="1"/>
</dbReference>
<organism evidence="2 3">
    <name type="scientific">Janthinobacterium violaceinigrum</name>
    <dbReference type="NCBI Taxonomy" id="2654252"/>
    <lineage>
        <taxon>Bacteria</taxon>
        <taxon>Pseudomonadati</taxon>
        <taxon>Pseudomonadota</taxon>
        <taxon>Betaproteobacteria</taxon>
        <taxon>Burkholderiales</taxon>
        <taxon>Oxalobacteraceae</taxon>
        <taxon>Janthinobacterium</taxon>
    </lineage>
</organism>
<proteinExistence type="predicted"/>
<name>A0A6I1IHM6_9BURK</name>
<dbReference type="PANTHER" id="PTHR22642:SF2">
    <property type="entry name" value="PROTEIN LONG AFTER FAR-RED 3"/>
    <property type="match status" value="1"/>
</dbReference>